<feature type="compositionally biased region" description="Polar residues" evidence="2">
    <location>
        <begin position="569"/>
        <end position="587"/>
    </location>
</feature>
<feature type="compositionally biased region" description="Polar residues" evidence="2">
    <location>
        <begin position="654"/>
        <end position="675"/>
    </location>
</feature>
<feature type="region of interest" description="Disordered" evidence="2">
    <location>
        <begin position="545"/>
        <end position="590"/>
    </location>
</feature>
<dbReference type="AlphaFoldDB" id="A0AAW2M8M8"/>
<proteinExistence type="predicted"/>
<feature type="compositionally biased region" description="Polar residues" evidence="2">
    <location>
        <begin position="547"/>
        <end position="556"/>
    </location>
</feature>
<evidence type="ECO:0000259" key="3">
    <source>
        <dbReference type="Pfam" id="PF11262"/>
    </source>
</evidence>
<feature type="compositionally biased region" description="Basic and acidic residues" evidence="2">
    <location>
        <begin position="676"/>
        <end position="685"/>
    </location>
</feature>
<gene>
    <name evidence="4" type="ORF">Sangu_1759300</name>
</gene>
<feature type="compositionally biased region" description="Basic and acidic residues" evidence="2">
    <location>
        <begin position="693"/>
        <end position="712"/>
    </location>
</feature>
<dbReference type="InterPro" id="IPR040007">
    <property type="entry name" value="Tho2"/>
</dbReference>
<feature type="compositionally biased region" description="Basic and acidic residues" evidence="2">
    <location>
        <begin position="756"/>
        <end position="786"/>
    </location>
</feature>
<reference evidence="4" key="1">
    <citation type="submission" date="2020-06" db="EMBL/GenBank/DDBJ databases">
        <authorList>
            <person name="Li T."/>
            <person name="Hu X."/>
            <person name="Zhang T."/>
            <person name="Song X."/>
            <person name="Zhang H."/>
            <person name="Dai N."/>
            <person name="Sheng W."/>
            <person name="Hou X."/>
            <person name="Wei L."/>
        </authorList>
    </citation>
    <scope>NUCLEOTIDE SEQUENCE</scope>
    <source>
        <strain evidence="4">G01</strain>
        <tissue evidence="4">Leaf</tissue>
    </source>
</reference>
<feature type="compositionally biased region" description="Basic and acidic residues" evidence="2">
    <location>
        <begin position="733"/>
        <end position="749"/>
    </location>
</feature>
<evidence type="ECO:0000313" key="4">
    <source>
        <dbReference type="EMBL" id="KAL0326813.1"/>
    </source>
</evidence>
<feature type="region of interest" description="Disordered" evidence="2">
    <location>
        <begin position="603"/>
        <end position="1108"/>
    </location>
</feature>
<comment type="caution">
    <text evidence="4">The sequence shown here is derived from an EMBL/GenBank/DDBJ whole genome shotgun (WGS) entry which is preliminary data.</text>
</comment>
<feature type="coiled-coil region" evidence="1">
    <location>
        <begin position="264"/>
        <end position="305"/>
    </location>
</feature>
<dbReference type="PANTHER" id="PTHR21597:SF0">
    <property type="entry name" value="THO COMPLEX SUBUNIT 2"/>
    <property type="match status" value="1"/>
</dbReference>
<feature type="compositionally biased region" description="Basic and acidic residues" evidence="2">
    <location>
        <begin position="803"/>
        <end position="902"/>
    </location>
</feature>
<keyword evidence="1" id="KW-0175">Coiled coil</keyword>
<dbReference type="GO" id="GO:0000445">
    <property type="term" value="C:THO complex part of transcription export complex"/>
    <property type="evidence" value="ECO:0007669"/>
    <property type="project" value="TreeGrafter"/>
</dbReference>
<feature type="compositionally biased region" description="Basic and acidic residues" evidence="2">
    <location>
        <begin position="924"/>
        <end position="934"/>
    </location>
</feature>
<feature type="compositionally biased region" description="Basic and acidic residues" evidence="2">
    <location>
        <begin position="1044"/>
        <end position="1054"/>
    </location>
</feature>
<protein>
    <submittedName>
        <fullName evidence="4">THO complex subunit</fullName>
    </submittedName>
</protein>
<dbReference type="GO" id="GO:0003729">
    <property type="term" value="F:mRNA binding"/>
    <property type="evidence" value="ECO:0007669"/>
    <property type="project" value="TreeGrafter"/>
</dbReference>
<dbReference type="InterPro" id="IPR021418">
    <property type="entry name" value="THO_THOC2_C"/>
</dbReference>
<feature type="compositionally biased region" description="Basic and acidic residues" evidence="2">
    <location>
        <begin position="1066"/>
        <end position="1101"/>
    </location>
</feature>
<dbReference type="Pfam" id="PF11262">
    <property type="entry name" value="Tho2"/>
    <property type="match status" value="1"/>
</dbReference>
<dbReference type="EMBL" id="JACGWK010000011">
    <property type="protein sequence ID" value="KAL0326813.1"/>
    <property type="molecule type" value="Genomic_DNA"/>
</dbReference>
<sequence length="1108" mass="125154">MELRGLFQYLVNQLKKGNGIELVLLQELIQQMANVQYTENMTEDQLDAMAGSDTLRYQATSFGITKNNKALIKSTNRLRDSLLPKEEPKLAVPLLLLIAQHRSVVVIKADVPHIKMVSEQFDRCHGTLLHDSYINLCFADSHLMNLYINIILILSSFWPLECNEAVNPAAAEKEPETSDSSTTLVLDVGSSRKPISWINLLDTVKTMLPAKAWNSLSPDLYATFWGLTLYDLYVPRSRYESEIAKLHSALKALEEFSDNSSSAIAKRKKDKERIQESLDRLTMELQKHEEHVESVRRRLAHEKDTWLSSCPDTLKINMEFLQRCIFPRCTFSMPDAVYCAIFVNTLHSLGTPFFNTVNHIDVLICKTLQPMICCCTEYESDESIYERECGNMPGFAVYYRYPNSQRVTYGQFIKVHWKWSQRITRLLIQCLESTEYMEIRNALIMLTKISGVFPVTRKSGINLEKRVAKIKSDEREDLKVLATGVAAALAARKPSWVTDEEFGMGYLDIKPAPAPASKSLSANATAVQNGAGLSVSQAEQIGGRTVSAGSLHSDSGNAIRDPRRPDVNGSDQSSLLLTGVQSGSSPPVDNLKQVDELANKQLEENAKVTSKTSVEPEARPVVKRSAAAGSLAKQAKHDLAKEDDKSGKAVGRTAASSSGNAATIGSTKVANSSARPSDHNTEIKAEITNAKSSDSRFHSGKDDGAEYSDVHKQPTSRSAHSPRQENLIAASKSSEKPQKRASPAEEHDRLNKRRKGESDSRDIDGGEVRLSEKERSSDLRAPDKLHAAAVDKTGSDEQNNSRVIDKPVDRSKDKSSERYDRDYRERLDRPEKSRADDFLSEKLRDRSLERHGRERSVERVQERGADRNFDRLAKDDRSKDDRSKVRYGEPSVEKSHVDDRFHGQSLPPPPPLPPHVIPQSVNASRRDEDGDRRFGNARHTQKLSPRHDERERRRSEENASTLQDDTKRRREDEFRDRKRDERDAISIKMDERERDKANTNKEDIDSNASKRRKLKREHMPSEPGEYLPATPTPPPVSINLSQSHDGRDRGDRKGVIVQRSGYIEEPGTRIHSKEAASKATRRDPDPMYDREWDDDKRQRAEPKRRHRK</sequence>
<dbReference type="GO" id="GO:0006406">
    <property type="term" value="P:mRNA export from nucleus"/>
    <property type="evidence" value="ECO:0007669"/>
    <property type="project" value="InterPro"/>
</dbReference>
<organism evidence="4">
    <name type="scientific">Sesamum angustifolium</name>
    <dbReference type="NCBI Taxonomy" id="2727405"/>
    <lineage>
        <taxon>Eukaryota</taxon>
        <taxon>Viridiplantae</taxon>
        <taxon>Streptophyta</taxon>
        <taxon>Embryophyta</taxon>
        <taxon>Tracheophyta</taxon>
        <taxon>Spermatophyta</taxon>
        <taxon>Magnoliopsida</taxon>
        <taxon>eudicotyledons</taxon>
        <taxon>Gunneridae</taxon>
        <taxon>Pentapetalae</taxon>
        <taxon>asterids</taxon>
        <taxon>lamiids</taxon>
        <taxon>Lamiales</taxon>
        <taxon>Pedaliaceae</taxon>
        <taxon>Sesamum</taxon>
    </lineage>
</organism>
<reference evidence="4" key="2">
    <citation type="journal article" date="2024" name="Plant">
        <title>Genomic evolution and insights into agronomic trait innovations of Sesamum species.</title>
        <authorList>
            <person name="Miao H."/>
            <person name="Wang L."/>
            <person name="Qu L."/>
            <person name="Liu H."/>
            <person name="Sun Y."/>
            <person name="Le M."/>
            <person name="Wang Q."/>
            <person name="Wei S."/>
            <person name="Zheng Y."/>
            <person name="Lin W."/>
            <person name="Duan Y."/>
            <person name="Cao H."/>
            <person name="Xiong S."/>
            <person name="Wang X."/>
            <person name="Wei L."/>
            <person name="Li C."/>
            <person name="Ma Q."/>
            <person name="Ju M."/>
            <person name="Zhao R."/>
            <person name="Li G."/>
            <person name="Mu C."/>
            <person name="Tian Q."/>
            <person name="Mei H."/>
            <person name="Zhang T."/>
            <person name="Gao T."/>
            <person name="Zhang H."/>
        </authorList>
    </citation>
    <scope>NUCLEOTIDE SEQUENCE</scope>
    <source>
        <strain evidence="4">G01</strain>
    </source>
</reference>
<feature type="compositionally biased region" description="Basic and acidic residues" evidence="2">
    <location>
        <begin position="635"/>
        <end position="647"/>
    </location>
</feature>
<evidence type="ECO:0000256" key="2">
    <source>
        <dbReference type="SAM" id="MobiDB-lite"/>
    </source>
</evidence>
<accession>A0AAW2M8M8</accession>
<feature type="compositionally biased region" description="Basic and acidic residues" evidence="2">
    <location>
        <begin position="964"/>
        <end position="1004"/>
    </location>
</feature>
<dbReference type="PANTHER" id="PTHR21597">
    <property type="entry name" value="THO2 PROTEIN"/>
    <property type="match status" value="1"/>
</dbReference>
<feature type="compositionally biased region" description="Basic and acidic residues" evidence="2">
    <location>
        <begin position="945"/>
        <end position="957"/>
    </location>
</feature>
<dbReference type="GO" id="GO:0006397">
    <property type="term" value="P:mRNA processing"/>
    <property type="evidence" value="ECO:0007669"/>
    <property type="project" value="InterPro"/>
</dbReference>
<feature type="compositionally biased region" description="Pro residues" evidence="2">
    <location>
        <begin position="906"/>
        <end position="916"/>
    </location>
</feature>
<name>A0AAW2M8M8_9LAMI</name>
<evidence type="ECO:0000256" key="1">
    <source>
        <dbReference type="SAM" id="Coils"/>
    </source>
</evidence>
<feature type="domain" description="THO complex subunitTHOC2 C-terminal" evidence="3">
    <location>
        <begin position="213"/>
        <end position="381"/>
    </location>
</feature>